<feature type="compositionally biased region" description="Gly residues" evidence="1">
    <location>
        <begin position="142"/>
        <end position="159"/>
    </location>
</feature>
<evidence type="ECO:0000256" key="1">
    <source>
        <dbReference type="SAM" id="MobiDB-lite"/>
    </source>
</evidence>
<name>A0ABT1SYU3_9SPHI</name>
<organism evidence="3 4">
    <name type="scientific">Mucilaginibacter aquariorum</name>
    <dbReference type="NCBI Taxonomy" id="2967225"/>
    <lineage>
        <taxon>Bacteria</taxon>
        <taxon>Pseudomonadati</taxon>
        <taxon>Bacteroidota</taxon>
        <taxon>Sphingobacteriia</taxon>
        <taxon>Sphingobacteriales</taxon>
        <taxon>Sphingobacteriaceae</taxon>
        <taxon>Mucilaginibacter</taxon>
    </lineage>
</organism>
<accession>A0ABT1SYU3</accession>
<comment type="caution">
    <text evidence="3">The sequence shown here is derived from an EMBL/GenBank/DDBJ whole genome shotgun (WGS) entry which is preliminary data.</text>
</comment>
<evidence type="ECO:0000256" key="2">
    <source>
        <dbReference type="SAM" id="SignalP"/>
    </source>
</evidence>
<feature type="chain" id="PRO_5046198123" description="DUF3300 domain-containing protein" evidence="2">
    <location>
        <begin position="25"/>
        <end position="159"/>
    </location>
</feature>
<keyword evidence="4" id="KW-1185">Reference proteome</keyword>
<dbReference type="RefSeq" id="WP_256537652.1">
    <property type="nucleotide sequence ID" value="NZ_JANHOH010000001.1"/>
</dbReference>
<proteinExistence type="predicted"/>
<feature type="region of interest" description="Disordered" evidence="1">
    <location>
        <begin position="138"/>
        <end position="159"/>
    </location>
</feature>
<protein>
    <recommendedName>
        <fullName evidence="5">DUF3300 domain-containing protein</fullName>
    </recommendedName>
</protein>
<reference evidence="3 4" key="1">
    <citation type="submission" date="2022-07" db="EMBL/GenBank/DDBJ databases">
        <title>Mucilaginibacter sp. JC4.</title>
        <authorList>
            <person name="Le V."/>
            <person name="Ko S.-R."/>
            <person name="Ahn C.-Y."/>
            <person name="Oh H.-M."/>
        </authorList>
    </citation>
    <scope>NUCLEOTIDE SEQUENCE [LARGE SCALE GENOMIC DNA]</scope>
    <source>
        <strain evidence="3 4">JC4</strain>
    </source>
</reference>
<dbReference type="Proteomes" id="UP001204376">
    <property type="component" value="Unassembled WGS sequence"/>
</dbReference>
<sequence length="159" mass="18009">MKKLLLGLFASLFVLAASVNPAKAQISVNLNIGNWTPPAAYSDVEYYYLPDVESYYYAPKRQFVYLDGGHWVWRSSLPARYSSYRIENGYKVAVNRPRAYTYFETDRVRYAKYKGSNKKMIIRGNSYNAHNKVKYVKVKGNNGNGKGHGQGGGKGHGKH</sequence>
<evidence type="ECO:0000313" key="3">
    <source>
        <dbReference type="EMBL" id="MCQ6957447.1"/>
    </source>
</evidence>
<gene>
    <name evidence="3" type="ORF">NPE20_05750</name>
</gene>
<keyword evidence="2" id="KW-0732">Signal</keyword>
<evidence type="ECO:0008006" key="5">
    <source>
        <dbReference type="Google" id="ProtNLM"/>
    </source>
</evidence>
<evidence type="ECO:0000313" key="4">
    <source>
        <dbReference type="Proteomes" id="UP001204376"/>
    </source>
</evidence>
<dbReference type="EMBL" id="JANHOH010000001">
    <property type="protein sequence ID" value="MCQ6957447.1"/>
    <property type="molecule type" value="Genomic_DNA"/>
</dbReference>
<feature type="signal peptide" evidence="2">
    <location>
        <begin position="1"/>
        <end position="24"/>
    </location>
</feature>